<sequence>MTILLLLVPLSVLLLGSAVAAFAWAVRGGQFDDLDSAPLQILVDDEAPGRDAD</sequence>
<protein>
    <submittedName>
        <fullName evidence="1">Cbb3-type cytochrome oxidase assembly protein CcoS</fullName>
    </submittedName>
</protein>
<evidence type="ECO:0000313" key="2">
    <source>
        <dbReference type="Proteomes" id="UP001165498"/>
    </source>
</evidence>
<dbReference type="Pfam" id="PF03597">
    <property type="entry name" value="FixS"/>
    <property type="match status" value="1"/>
</dbReference>
<gene>
    <name evidence="1" type="primary">ccoS</name>
    <name evidence="1" type="ORF">NM961_18155</name>
</gene>
<keyword evidence="2" id="KW-1185">Reference proteome</keyword>
<dbReference type="RefSeq" id="WP_255915829.1">
    <property type="nucleotide sequence ID" value="NZ_JANFQO010000019.1"/>
</dbReference>
<dbReference type="PANTHER" id="PTHR41532">
    <property type="entry name" value="FIXS PROTEIN"/>
    <property type="match status" value="1"/>
</dbReference>
<dbReference type="NCBIfam" id="TIGR00847">
    <property type="entry name" value="ccoS"/>
    <property type="match status" value="1"/>
</dbReference>
<comment type="caution">
    <text evidence="1">The sequence shown here is derived from an EMBL/GenBank/DDBJ whole genome shotgun (WGS) entry which is preliminary data.</text>
</comment>
<name>A0ABT1QWH6_9GAMM</name>
<dbReference type="Proteomes" id="UP001165498">
    <property type="component" value="Unassembled WGS sequence"/>
</dbReference>
<dbReference type="InterPro" id="IPR004714">
    <property type="entry name" value="Cyt_oxidase_maturation_cbb3"/>
</dbReference>
<dbReference type="PANTHER" id="PTHR41532:SF1">
    <property type="entry name" value="FIXS PROTEIN"/>
    <property type="match status" value="1"/>
</dbReference>
<proteinExistence type="predicted"/>
<organism evidence="1 2">
    <name type="scientific">Tahibacter harae</name>
    <dbReference type="NCBI Taxonomy" id="2963937"/>
    <lineage>
        <taxon>Bacteria</taxon>
        <taxon>Pseudomonadati</taxon>
        <taxon>Pseudomonadota</taxon>
        <taxon>Gammaproteobacteria</taxon>
        <taxon>Lysobacterales</taxon>
        <taxon>Rhodanobacteraceae</taxon>
        <taxon>Tahibacter</taxon>
    </lineage>
</organism>
<accession>A0ABT1QWH6</accession>
<reference evidence="1" key="1">
    <citation type="submission" date="2022-07" db="EMBL/GenBank/DDBJ databases">
        <title>Tahibacter sp., a new gammaproteobacterium isolated from the silt sample collected at pig farm.</title>
        <authorList>
            <person name="Chen H."/>
        </authorList>
    </citation>
    <scope>NUCLEOTIDE SEQUENCE</scope>
    <source>
        <strain evidence="1">P2K</strain>
    </source>
</reference>
<dbReference type="EMBL" id="JANFQO010000019">
    <property type="protein sequence ID" value="MCQ4166641.1"/>
    <property type="molecule type" value="Genomic_DNA"/>
</dbReference>
<evidence type="ECO:0000313" key="1">
    <source>
        <dbReference type="EMBL" id="MCQ4166641.1"/>
    </source>
</evidence>